<dbReference type="RefSeq" id="WP_367168127.1">
    <property type="nucleotide sequence ID" value="NZ_JBFKZN010000008.1"/>
</dbReference>
<dbReference type="Proteomes" id="UP001554567">
    <property type="component" value="Unassembled WGS sequence"/>
</dbReference>
<accession>A0ABV3N4N3</accession>
<dbReference type="EMBL" id="JBFKZN010000008">
    <property type="protein sequence ID" value="MEW5290756.1"/>
    <property type="molecule type" value="Genomic_DNA"/>
</dbReference>
<sequence length="107" mass="12679">MKSLDETVLEFVRDELRCKELEIDSSLSTGKYLTVREDVYELVDKYVEVFRVDCSTINWRRYFPILILPFLPDCIMPARLRSDRHKPEPFTVGMLIESAKAGRWLYD</sequence>
<gene>
    <name evidence="1" type="ORF">ABW286_16470</name>
</gene>
<name>A0ABV3N4N3_9GAMM</name>
<evidence type="ECO:0000313" key="2">
    <source>
        <dbReference type="Proteomes" id="UP001554567"/>
    </source>
</evidence>
<dbReference type="InterPro" id="IPR010862">
    <property type="entry name" value="DUF1493"/>
</dbReference>
<evidence type="ECO:0000313" key="1">
    <source>
        <dbReference type="EMBL" id="MEW5290756.1"/>
    </source>
</evidence>
<keyword evidence="2" id="KW-1185">Reference proteome</keyword>
<proteinExistence type="predicted"/>
<dbReference type="Pfam" id="PF07377">
    <property type="entry name" value="DUF1493"/>
    <property type="match status" value="1"/>
</dbReference>
<reference evidence="1 2" key="1">
    <citation type="submission" date="2024-07" db="EMBL/GenBank/DDBJ databases">
        <authorList>
            <person name="Dulla G.F.J."/>
            <person name="Delorm J.G."/>
        </authorList>
    </citation>
    <scope>NUCLEOTIDE SEQUENCE [LARGE SCALE GENOMIC DNA]</scope>
    <source>
        <strain evidence="1 2">JGD 233</strain>
    </source>
</reference>
<organism evidence="1 2">
    <name type="scientific">Erwinia papayae</name>
    <dbReference type="NCBI Taxonomy" id="206499"/>
    <lineage>
        <taxon>Bacteria</taxon>
        <taxon>Pseudomonadati</taxon>
        <taxon>Pseudomonadota</taxon>
        <taxon>Gammaproteobacteria</taxon>
        <taxon>Enterobacterales</taxon>
        <taxon>Erwiniaceae</taxon>
        <taxon>Erwinia</taxon>
    </lineage>
</organism>
<comment type="caution">
    <text evidence="1">The sequence shown here is derived from an EMBL/GenBank/DDBJ whole genome shotgun (WGS) entry which is preliminary data.</text>
</comment>
<protein>
    <submittedName>
        <fullName evidence="1">DUF1493 family protein</fullName>
    </submittedName>
</protein>